<evidence type="ECO:0000313" key="3">
    <source>
        <dbReference type="Proteomes" id="UP000233786"/>
    </source>
</evidence>
<organism evidence="2 3">
    <name type="scientific">Saccharopolyspora spinosa</name>
    <dbReference type="NCBI Taxonomy" id="60894"/>
    <lineage>
        <taxon>Bacteria</taxon>
        <taxon>Bacillati</taxon>
        <taxon>Actinomycetota</taxon>
        <taxon>Actinomycetes</taxon>
        <taxon>Pseudonocardiales</taxon>
        <taxon>Pseudonocardiaceae</taxon>
        <taxon>Saccharopolyspora</taxon>
    </lineage>
</organism>
<keyword evidence="3" id="KW-1185">Reference proteome</keyword>
<gene>
    <name evidence="2" type="ORF">A8926_2377</name>
</gene>
<keyword evidence="1" id="KW-1133">Transmembrane helix</keyword>
<dbReference type="AlphaFoldDB" id="A0A2N3XVM7"/>
<dbReference type="Proteomes" id="UP000233786">
    <property type="component" value="Unassembled WGS sequence"/>
</dbReference>
<evidence type="ECO:0000313" key="2">
    <source>
        <dbReference type="EMBL" id="PKW14733.1"/>
    </source>
</evidence>
<name>A0A2N3XVM7_SACSN</name>
<evidence type="ECO:0000256" key="1">
    <source>
        <dbReference type="SAM" id="Phobius"/>
    </source>
</evidence>
<proteinExistence type="predicted"/>
<comment type="caution">
    <text evidence="2">The sequence shown here is derived from an EMBL/GenBank/DDBJ whole genome shotgun (WGS) entry which is preliminary data.</text>
</comment>
<dbReference type="EMBL" id="PJNB01000001">
    <property type="protein sequence ID" value="PKW14733.1"/>
    <property type="molecule type" value="Genomic_DNA"/>
</dbReference>
<protein>
    <submittedName>
        <fullName evidence="2">Uncharacterized protein</fullName>
    </submittedName>
</protein>
<keyword evidence="1" id="KW-0812">Transmembrane</keyword>
<reference evidence="2" key="1">
    <citation type="submission" date="2017-12" db="EMBL/GenBank/DDBJ databases">
        <title>Sequencing the genomes of 1000 Actinobacteria strains.</title>
        <authorList>
            <person name="Klenk H.-P."/>
        </authorList>
    </citation>
    <scope>NUCLEOTIDE SEQUENCE [LARGE SCALE GENOMIC DNA]</scope>
    <source>
        <strain evidence="2">DSM 44228</strain>
    </source>
</reference>
<accession>A0A2N3XVM7</accession>
<sequence length="41" mass="4432">MAVGNSLLIVLMGMLVPVLAAAPFYLADRRREQQDAAEGDE</sequence>
<dbReference type="RefSeq" id="WP_010696037.1">
    <property type="nucleotide sequence ID" value="NZ_CP061007.1"/>
</dbReference>
<feature type="transmembrane region" description="Helical" evidence="1">
    <location>
        <begin position="6"/>
        <end position="26"/>
    </location>
</feature>
<keyword evidence="1" id="KW-0472">Membrane</keyword>